<dbReference type="Pfam" id="PF02140">
    <property type="entry name" value="SUEL_Lectin"/>
    <property type="match status" value="2"/>
</dbReference>
<reference evidence="4" key="1">
    <citation type="submission" date="2021-10" db="EMBL/GenBank/DDBJ databases">
        <title>Tropical sea cucumber genome reveals ecological adaptation and Cuvierian tubules defense mechanism.</title>
        <authorList>
            <person name="Chen T."/>
        </authorList>
    </citation>
    <scope>NUCLEOTIDE SEQUENCE</scope>
    <source>
        <strain evidence="4">Nanhai2018</strain>
        <tissue evidence="4">Muscle</tissue>
    </source>
</reference>
<dbReference type="GO" id="GO:0030246">
    <property type="term" value="F:carbohydrate binding"/>
    <property type="evidence" value="ECO:0007669"/>
    <property type="project" value="InterPro"/>
</dbReference>
<protein>
    <submittedName>
        <fullName evidence="4">L-rhamnose-binding lectin CSL3</fullName>
    </submittedName>
</protein>
<dbReference type="OrthoDB" id="6120134at2759"/>
<dbReference type="InterPro" id="IPR043159">
    <property type="entry name" value="Lectin_gal-bd_sf"/>
</dbReference>
<evidence type="ECO:0000256" key="2">
    <source>
        <dbReference type="SAM" id="SignalP"/>
    </source>
</evidence>
<keyword evidence="5" id="KW-1185">Reference proteome</keyword>
<proteinExistence type="predicted"/>
<keyword evidence="2" id="KW-0732">Signal</keyword>
<feature type="chain" id="PRO_5040223584" evidence="2">
    <location>
        <begin position="19"/>
        <end position="212"/>
    </location>
</feature>
<dbReference type="Gene3D" id="2.60.120.740">
    <property type="match status" value="2"/>
</dbReference>
<feature type="domain" description="SUEL-type lectin" evidence="3">
    <location>
        <begin position="123"/>
        <end position="212"/>
    </location>
</feature>
<evidence type="ECO:0000256" key="1">
    <source>
        <dbReference type="ARBA" id="ARBA00011748"/>
    </source>
</evidence>
<sequence>MFLIATTLLICLLPTTQSYYLHTRRACEGSTLHLSCQAHNRIDVISASYGRNAGHGTCPSWFIRVTSGCHASSSLGVLRDYCDGRQSCSVRATNSVFGDPCSGTHKYLEVKYRCQPAPPTVITCEGSAMRLSCQGNSEIHVVSASYGRNAGREICPNAFIQVTSGCHATSSLSRVRSACEGRNSCSIAASNYIFGDPCVFTHKYLEVSYECQ</sequence>
<name>A0A9Q1HHA1_HOLLE</name>
<dbReference type="PANTHER" id="PTHR46780">
    <property type="entry name" value="PROTEIN EVA-1"/>
    <property type="match status" value="1"/>
</dbReference>
<dbReference type="Proteomes" id="UP001152320">
    <property type="component" value="Chromosome 3"/>
</dbReference>
<dbReference type="EMBL" id="JAIZAY010000003">
    <property type="protein sequence ID" value="KAJ8044941.1"/>
    <property type="molecule type" value="Genomic_DNA"/>
</dbReference>
<dbReference type="InterPro" id="IPR000922">
    <property type="entry name" value="Lectin_gal-bd_dom"/>
</dbReference>
<dbReference type="PROSITE" id="PS50228">
    <property type="entry name" value="SUEL_LECTIN"/>
    <property type="match status" value="2"/>
</dbReference>
<evidence type="ECO:0000313" key="4">
    <source>
        <dbReference type="EMBL" id="KAJ8044941.1"/>
    </source>
</evidence>
<feature type="signal peptide" evidence="2">
    <location>
        <begin position="1"/>
        <end position="18"/>
    </location>
</feature>
<evidence type="ECO:0000259" key="3">
    <source>
        <dbReference type="PROSITE" id="PS50228"/>
    </source>
</evidence>
<dbReference type="CDD" id="cd22827">
    <property type="entry name" value="Gal_Rha_Lectin_SUL-I-like"/>
    <property type="match status" value="2"/>
</dbReference>
<evidence type="ECO:0000313" key="5">
    <source>
        <dbReference type="Proteomes" id="UP001152320"/>
    </source>
</evidence>
<comment type="caution">
    <text evidence="4">The sequence shown here is derived from an EMBL/GenBank/DDBJ whole genome shotgun (WGS) entry which is preliminary data.</text>
</comment>
<organism evidence="4 5">
    <name type="scientific">Holothuria leucospilota</name>
    <name type="common">Black long sea cucumber</name>
    <name type="synonym">Mertensiothuria leucospilota</name>
    <dbReference type="NCBI Taxonomy" id="206669"/>
    <lineage>
        <taxon>Eukaryota</taxon>
        <taxon>Metazoa</taxon>
        <taxon>Echinodermata</taxon>
        <taxon>Eleutherozoa</taxon>
        <taxon>Echinozoa</taxon>
        <taxon>Holothuroidea</taxon>
        <taxon>Aspidochirotacea</taxon>
        <taxon>Aspidochirotida</taxon>
        <taxon>Holothuriidae</taxon>
        <taxon>Holothuria</taxon>
    </lineage>
</organism>
<feature type="domain" description="SUEL-type lectin" evidence="3">
    <location>
        <begin position="26"/>
        <end position="115"/>
    </location>
</feature>
<dbReference type="AlphaFoldDB" id="A0A9Q1HHA1"/>
<gene>
    <name evidence="4" type="ORF">HOLleu_07844</name>
</gene>
<dbReference type="FunFam" id="2.60.120.740:FF:000001">
    <property type="entry name" value="Adhesion G protein-coupled receptor L2"/>
    <property type="match status" value="2"/>
</dbReference>
<comment type="subunit">
    <text evidence="1">Homodimer; disulfide-linked.</text>
</comment>
<accession>A0A9Q1HHA1</accession>